<keyword evidence="3" id="KW-1185">Reference proteome</keyword>
<dbReference type="AlphaFoldDB" id="A0A2N8KY29"/>
<dbReference type="Proteomes" id="UP000235916">
    <property type="component" value="Unassembled WGS sequence"/>
</dbReference>
<dbReference type="GO" id="GO:0016740">
    <property type="term" value="F:transferase activity"/>
    <property type="evidence" value="ECO:0007669"/>
    <property type="project" value="UniProtKB-KW"/>
</dbReference>
<reference evidence="2 3" key="1">
    <citation type="submission" date="2018-01" db="EMBL/GenBank/DDBJ databases">
        <title>Draft genome sequence of Paucibacter aquatile CR182 isolated from freshwater of the Nakdong River.</title>
        <authorList>
            <person name="Choi A."/>
            <person name="Chung E.J."/>
        </authorList>
    </citation>
    <scope>NUCLEOTIDE SEQUENCE [LARGE SCALE GENOMIC DNA]</scope>
    <source>
        <strain evidence="2 3">CR182</strain>
    </source>
</reference>
<protein>
    <submittedName>
        <fullName evidence="2">tRNA (Adenosine(37)-N6)-threonylcarbamoyltransferase complex dimerization subunit type 1 TsaB</fullName>
    </submittedName>
</protein>
<dbReference type="Pfam" id="PF00814">
    <property type="entry name" value="TsaD"/>
    <property type="match status" value="1"/>
</dbReference>
<sequence>MTVLLALDSSTETMALALSSPAGRWLFEAEGGPQASARLVPEAQALLAQAGLAMAELDAIAFGRGPGAFTGLRAACAVVQGLAFALNKPVLSLCSLQLVAEDARHQAEAEGRALEGTIWVAMDARMNEIYAAAFRWDGVRWHQEAAPALYSPAALLQCWETPPAALAGSALAVFPELQGQALAGVRQWPRCQSRAAALAELARQAHARGEGLDAAEAMPLYVRDKVAQTTEERLAIRLAAEKQAERQSELQAGSAA</sequence>
<dbReference type="InterPro" id="IPR000905">
    <property type="entry name" value="Gcp-like_dom"/>
</dbReference>
<feature type="domain" description="Gcp-like" evidence="1">
    <location>
        <begin position="36"/>
        <end position="158"/>
    </location>
</feature>
<dbReference type="GO" id="GO:0002949">
    <property type="term" value="P:tRNA threonylcarbamoyladenosine modification"/>
    <property type="evidence" value="ECO:0007669"/>
    <property type="project" value="InterPro"/>
</dbReference>
<dbReference type="PANTHER" id="PTHR11735">
    <property type="entry name" value="TRNA N6-ADENOSINE THREONYLCARBAMOYLTRANSFERASE"/>
    <property type="match status" value="1"/>
</dbReference>
<organism evidence="2 3">
    <name type="scientific">Kinneretia aquatilis</name>
    <dbReference type="NCBI Taxonomy" id="2070761"/>
    <lineage>
        <taxon>Bacteria</taxon>
        <taxon>Pseudomonadati</taxon>
        <taxon>Pseudomonadota</taxon>
        <taxon>Betaproteobacteria</taxon>
        <taxon>Burkholderiales</taxon>
        <taxon>Sphaerotilaceae</taxon>
        <taxon>Roseateles</taxon>
    </lineage>
</organism>
<dbReference type="InterPro" id="IPR022496">
    <property type="entry name" value="T6A_TsaB"/>
</dbReference>
<dbReference type="RefSeq" id="WP_102768277.1">
    <property type="nucleotide sequence ID" value="NZ_POSP01000003.1"/>
</dbReference>
<dbReference type="SUPFAM" id="SSF53067">
    <property type="entry name" value="Actin-like ATPase domain"/>
    <property type="match status" value="2"/>
</dbReference>
<proteinExistence type="predicted"/>
<dbReference type="CDD" id="cd24032">
    <property type="entry name" value="ASKHA_NBD_TsaB"/>
    <property type="match status" value="1"/>
</dbReference>
<accession>A0A2N8KY29</accession>
<dbReference type="Gene3D" id="3.30.420.40">
    <property type="match status" value="2"/>
</dbReference>
<dbReference type="NCBIfam" id="TIGR03725">
    <property type="entry name" value="T6A_YeaZ"/>
    <property type="match status" value="1"/>
</dbReference>
<dbReference type="PANTHER" id="PTHR11735:SF11">
    <property type="entry name" value="TRNA THREONYLCARBAMOYLADENOSINE BIOSYNTHESIS PROTEIN TSAB"/>
    <property type="match status" value="1"/>
</dbReference>
<comment type="caution">
    <text evidence="2">The sequence shown here is derived from an EMBL/GenBank/DDBJ whole genome shotgun (WGS) entry which is preliminary data.</text>
</comment>
<keyword evidence="2" id="KW-0808">Transferase</keyword>
<gene>
    <name evidence="2" type="primary">tsaB</name>
    <name evidence="2" type="ORF">C1O66_13030</name>
</gene>
<evidence type="ECO:0000313" key="3">
    <source>
        <dbReference type="Proteomes" id="UP000235916"/>
    </source>
</evidence>
<evidence type="ECO:0000313" key="2">
    <source>
        <dbReference type="EMBL" id="PND38358.1"/>
    </source>
</evidence>
<dbReference type="OrthoDB" id="9809995at2"/>
<dbReference type="GO" id="GO:0005829">
    <property type="term" value="C:cytosol"/>
    <property type="evidence" value="ECO:0007669"/>
    <property type="project" value="TreeGrafter"/>
</dbReference>
<name>A0A2N8KY29_9BURK</name>
<evidence type="ECO:0000259" key="1">
    <source>
        <dbReference type="Pfam" id="PF00814"/>
    </source>
</evidence>
<dbReference type="EMBL" id="POSP01000003">
    <property type="protein sequence ID" value="PND38358.1"/>
    <property type="molecule type" value="Genomic_DNA"/>
</dbReference>
<dbReference type="InterPro" id="IPR043129">
    <property type="entry name" value="ATPase_NBD"/>
</dbReference>